<proteinExistence type="predicted"/>
<evidence type="ECO:0000313" key="2">
    <source>
        <dbReference type="Proteomes" id="UP000092460"/>
    </source>
</evidence>
<keyword evidence="2" id="KW-1185">Reference proteome</keyword>
<dbReference type="Gene3D" id="1.10.10.440">
    <property type="entry name" value="FF domain"/>
    <property type="match status" value="1"/>
</dbReference>
<dbReference type="InterPro" id="IPR036517">
    <property type="entry name" value="FF_domain_sf"/>
</dbReference>
<evidence type="ECO:0000313" key="1">
    <source>
        <dbReference type="EnsemblMetazoa" id="GPPI047727-PA"/>
    </source>
</evidence>
<sequence length="164" mass="18386">MVDKTISAKADLKELLKECKLITHKSIELVKDNPNHLKEIKDILKVDKRCLLLDYLVEEGTNVVLDYLGELQKCCPPPPPSASATRHFIEFAPLAFSRVKTDTSSDPIASTTQTVYAILHRSCAIAKNKRVNILLKVVTTKMCDLCLPLDYKSHNIDKTSHVIT</sequence>
<dbReference type="AlphaFoldDB" id="A0A1B0C2Z6"/>
<dbReference type="Proteomes" id="UP000092460">
    <property type="component" value="Unassembled WGS sequence"/>
</dbReference>
<name>A0A1B0C2Z6_9MUSC</name>
<dbReference type="STRING" id="67801.A0A1B0C2Z6"/>
<reference evidence="1" key="2">
    <citation type="submission" date="2020-05" db="UniProtKB">
        <authorList>
            <consortium name="EnsemblMetazoa"/>
        </authorList>
    </citation>
    <scope>IDENTIFICATION</scope>
    <source>
        <strain evidence="1">IAEA</strain>
    </source>
</reference>
<reference evidence="2" key="1">
    <citation type="submission" date="2015-01" db="EMBL/GenBank/DDBJ databases">
        <authorList>
            <person name="Aksoy S."/>
            <person name="Warren W."/>
            <person name="Wilson R.K."/>
        </authorList>
    </citation>
    <scope>NUCLEOTIDE SEQUENCE [LARGE SCALE GENOMIC DNA]</scope>
    <source>
        <strain evidence="2">IAEA</strain>
    </source>
</reference>
<dbReference type="EnsemblMetazoa" id="GPPI047727-RA">
    <property type="protein sequence ID" value="GPPI047727-PA"/>
    <property type="gene ID" value="GPPI047727"/>
</dbReference>
<accession>A0A1B0C2Z6</accession>
<organism evidence="1 2">
    <name type="scientific">Glossina palpalis gambiensis</name>
    <dbReference type="NCBI Taxonomy" id="67801"/>
    <lineage>
        <taxon>Eukaryota</taxon>
        <taxon>Metazoa</taxon>
        <taxon>Ecdysozoa</taxon>
        <taxon>Arthropoda</taxon>
        <taxon>Hexapoda</taxon>
        <taxon>Insecta</taxon>
        <taxon>Pterygota</taxon>
        <taxon>Neoptera</taxon>
        <taxon>Endopterygota</taxon>
        <taxon>Diptera</taxon>
        <taxon>Brachycera</taxon>
        <taxon>Muscomorpha</taxon>
        <taxon>Hippoboscoidea</taxon>
        <taxon>Glossinidae</taxon>
        <taxon>Glossina</taxon>
    </lineage>
</organism>
<dbReference type="VEuPathDB" id="VectorBase:GPPI047727"/>
<dbReference type="EMBL" id="JXJN01024739">
    <property type="status" value="NOT_ANNOTATED_CDS"/>
    <property type="molecule type" value="Genomic_DNA"/>
</dbReference>
<protein>
    <submittedName>
        <fullName evidence="1">Uncharacterized protein</fullName>
    </submittedName>
</protein>